<dbReference type="FunCoup" id="D3B619">
    <property type="interactions" value="1"/>
</dbReference>
<evidence type="ECO:0000313" key="3">
    <source>
        <dbReference type="Proteomes" id="UP000001396"/>
    </source>
</evidence>
<dbReference type="InterPro" id="IPR017853">
    <property type="entry name" value="GH"/>
</dbReference>
<dbReference type="GeneID" id="31359594"/>
<comment type="caution">
    <text evidence="2">The sequence shown here is derived from an EMBL/GenBank/DDBJ whole genome shotgun (WGS) entry which is preliminary data.</text>
</comment>
<keyword evidence="1" id="KW-0732">Signal</keyword>
<evidence type="ECO:0000313" key="2">
    <source>
        <dbReference type="EMBL" id="EFA83317.1"/>
    </source>
</evidence>
<dbReference type="Proteomes" id="UP000001396">
    <property type="component" value="Unassembled WGS sequence"/>
</dbReference>
<dbReference type="InParanoid" id="D3B619"/>
<sequence length="276" mass="31309">MKFLLVSLVLLVFCLCNLTESKNGVMPWMGLERTNESISDDLQQIESIQSLLTLVAYERFNLGPNSTLINNNFTNVLPNITSYGLKGLSMISTYPWGRPETIEWCRQLFENPQPFIDSAIQYSLTEGFYGYNVDIEPIGGNEDDAVAYAEFIDSFSRQMHQHNKILTVAAATYDPFWNLTLLGQTEVDLIFTMSTYTSNITTFTKNLNFAIDSIPLERLAIGLETVDNNNNPYPSDQLALRFDLIEQANINNIGIWSSPLPDNWLPFLKQYVSNTL</sequence>
<name>D3B619_HETP5</name>
<gene>
    <name evidence="2" type="ORF">PPL_04107</name>
</gene>
<dbReference type="OMA" id="PWMGLER"/>
<dbReference type="EMBL" id="ADBJ01000017">
    <property type="protein sequence ID" value="EFA83317.1"/>
    <property type="molecule type" value="Genomic_DNA"/>
</dbReference>
<feature type="signal peptide" evidence="1">
    <location>
        <begin position="1"/>
        <end position="21"/>
    </location>
</feature>
<accession>D3B619</accession>
<dbReference type="RefSeq" id="XP_020435434.1">
    <property type="nucleotide sequence ID" value="XM_020575020.1"/>
</dbReference>
<dbReference type="AlphaFoldDB" id="D3B619"/>
<evidence type="ECO:0008006" key="4">
    <source>
        <dbReference type="Google" id="ProtNLM"/>
    </source>
</evidence>
<protein>
    <recommendedName>
        <fullName evidence="4">Chitinase</fullName>
    </recommendedName>
</protein>
<dbReference type="SUPFAM" id="SSF51445">
    <property type="entry name" value="(Trans)glycosidases"/>
    <property type="match status" value="1"/>
</dbReference>
<keyword evidence="3" id="KW-1185">Reference proteome</keyword>
<dbReference type="Gene3D" id="3.20.20.80">
    <property type="entry name" value="Glycosidases"/>
    <property type="match status" value="1"/>
</dbReference>
<reference evidence="2 3" key="1">
    <citation type="journal article" date="2011" name="Genome Res.">
        <title>Phylogeny-wide analysis of social amoeba genomes highlights ancient origins for complex intercellular communication.</title>
        <authorList>
            <person name="Heidel A.J."/>
            <person name="Lawal H.M."/>
            <person name="Felder M."/>
            <person name="Schilde C."/>
            <person name="Helps N.R."/>
            <person name="Tunggal B."/>
            <person name="Rivero F."/>
            <person name="John U."/>
            <person name="Schleicher M."/>
            <person name="Eichinger L."/>
            <person name="Platzer M."/>
            <person name="Noegel A.A."/>
            <person name="Schaap P."/>
            <person name="Gloeckner G."/>
        </authorList>
    </citation>
    <scope>NUCLEOTIDE SEQUENCE [LARGE SCALE GENOMIC DNA]</scope>
    <source>
        <strain evidence="3">ATCC 26659 / Pp 5 / PN500</strain>
    </source>
</reference>
<evidence type="ECO:0000256" key="1">
    <source>
        <dbReference type="SAM" id="SignalP"/>
    </source>
</evidence>
<feature type="chain" id="PRO_5003040892" description="Chitinase" evidence="1">
    <location>
        <begin position="22"/>
        <end position="276"/>
    </location>
</feature>
<organism evidence="2 3">
    <name type="scientific">Heterostelium pallidum (strain ATCC 26659 / Pp 5 / PN500)</name>
    <name type="common">Cellular slime mold</name>
    <name type="synonym">Polysphondylium pallidum</name>
    <dbReference type="NCBI Taxonomy" id="670386"/>
    <lineage>
        <taxon>Eukaryota</taxon>
        <taxon>Amoebozoa</taxon>
        <taxon>Evosea</taxon>
        <taxon>Eumycetozoa</taxon>
        <taxon>Dictyostelia</taxon>
        <taxon>Acytosteliales</taxon>
        <taxon>Acytosteliaceae</taxon>
        <taxon>Heterostelium</taxon>
    </lineage>
</organism>
<proteinExistence type="predicted"/>